<evidence type="ECO:0000256" key="2">
    <source>
        <dbReference type="ARBA" id="ARBA00022737"/>
    </source>
</evidence>
<evidence type="ECO:0000256" key="3">
    <source>
        <dbReference type="ARBA" id="ARBA00023315"/>
    </source>
</evidence>
<dbReference type="AlphaFoldDB" id="A0A840CII8"/>
<dbReference type="SUPFAM" id="SSF51161">
    <property type="entry name" value="Trimeric LpxA-like enzymes"/>
    <property type="match status" value="1"/>
</dbReference>
<sequence length="188" mass="19987">MNDSGPAHKKRLSTAQRLLRLIGSVIDPRAYLHALKLINYYNYSHVAPLRRMKLGSGARISPNAVFSNPERIEAGRSMILGARCHLWAGPRTGRIVIGDNVLFGPDVMVTAAGYRFNDGAPVTAQAMDEADVVIGNDVWLATRVIILPGARIGDGAIIGAGAIVTGAIPPFSIAVGAPARVIGTRQQQ</sequence>
<evidence type="ECO:0000256" key="1">
    <source>
        <dbReference type="ARBA" id="ARBA00022679"/>
    </source>
</evidence>
<organism evidence="4 5">
    <name type="scientific">Actibacterium naphthalenivorans</name>
    <dbReference type="NCBI Taxonomy" id="1614693"/>
    <lineage>
        <taxon>Bacteria</taxon>
        <taxon>Pseudomonadati</taxon>
        <taxon>Pseudomonadota</taxon>
        <taxon>Alphaproteobacteria</taxon>
        <taxon>Rhodobacterales</taxon>
        <taxon>Roseobacteraceae</taxon>
        <taxon>Actibacterium</taxon>
    </lineage>
</organism>
<dbReference type="InterPro" id="IPR018357">
    <property type="entry name" value="Hexapep_transf_CS"/>
</dbReference>
<comment type="caution">
    <text evidence="4">The sequence shown here is derived from an EMBL/GenBank/DDBJ whole genome shotgun (WGS) entry which is preliminary data.</text>
</comment>
<dbReference type="Proteomes" id="UP000585681">
    <property type="component" value="Unassembled WGS sequence"/>
</dbReference>
<keyword evidence="3" id="KW-0012">Acyltransferase</keyword>
<dbReference type="Gene3D" id="2.160.10.10">
    <property type="entry name" value="Hexapeptide repeat proteins"/>
    <property type="match status" value="1"/>
</dbReference>
<dbReference type="PROSITE" id="PS00101">
    <property type="entry name" value="HEXAPEP_TRANSFERASES"/>
    <property type="match status" value="1"/>
</dbReference>
<protein>
    <submittedName>
        <fullName evidence="4">Acetyltransferase-like isoleucine patch superfamily enzyme</fullName>
    </submittedName>
</protein>
<dbReference type="InterPro" id="IPR011004">
    <property type="entry name" value="Trimer_LpxA-like_sf"/>
</dbReference>
<gene>
    <name evidence="4" type="ORF">GGR17_003097</name>
</gene>
<name>A0A840CII8_9RHOB</name>
<dbReference type="InterPro" id="IPR001451">
    <property type="entry name" value="Hexapep"/>
</dbReference>
<keyword evidence="5" id="KW-1185">Reference proteome</keyword>
<dbReference type="PANTHER" id="PTHR23416:SF78">
    <property type="entry name" value="LIPOPOLYSACCHARIDE BIOSYNTHESIS O-ACETYL TRANSFERASE WBBJ-RELATED"/>
    <property type="match status" value="1"/>
</dbReference>
<keyword evidence="1 4" id="KW-0808">Transferase</keyword>
<dbReference type="GO" id="GO:0016746">
    <property type="term" value="F:acyltransferase activity"/>
    <property type="evidence" value="ECO:0007669"/>
    <property type="project" value="UniProtKB-KW"/>
</dbReference>
<dbReference type="PANTHER" id="PTHR23416">
    <property type="entry name" value="SIALIC ACID SYNTHASE-RELATED"/>
    <property type="match status" value="1"/>
</dbReference>
<reference evidence="4" key="1">
    <citation type="submission" date="2020-08" db="EMBL/GenBank/DDBJ databases">
        <title>Genomic Encyclopedia of Type Strains, Phase IV (KMG-IV): sequencing the most valuable type-strain genomes for metagenomic binning, comparative biology and taxonomic classification.</title>
        <authorList>
            <person name="Goeker M."/>
        </authorList>
    </citation>
    <scope>NUCLEOTIDE SEQUENCE [LARGE SCALE GENOMIC DNA]</scope>
    <source>
        <strain evidence="4">DSM 105040</strain>
    </source>
</reference>
<evidence type="ECO:0000313" key="4">
    <source>
        <dbReference type="EMBL" id="MBB4023268.1"/>
    </source>
</evidence>
<dbReference type="EMBL" id="JACIEQ010000005">
    <property type="protein sequence ID" value="MBB4023268.1"/>
    <property type="molecule type" value="Genomic_DNA"/>
</dbReference>
<evidence type="ECO:0000313" key="5">
    <source>
        <dbReference type="Proteomes" id="UP000585681"/>
    </source>
</evidence>
<proteinExistence type="predicted"/>
<dbReference type="CDD" id="cd04647">
    <property type="entry name" value="LbH_MAT_like"/>
    <property type="match status" value="1"/>
</dbReference>
<dbReference type="InterPro" id="IPR051159">
    <property type="entry name" value="Hexapeptide_acetyltransf"/>
</dbReference>
<keyword evidence="2" id="KW-0677">Repeat</keyword>
<dbReference type="Pfam" id="PF00132">
    <property type="entry name" value="Hexapep"/>
    <property type="match status" value="1"/>
</dbReference>
<accession>A0A840CII8</accession>
<dbReference type="RefSeq" id="WP_037210282.1">
    <property type="nucleotide sequence ID" value="NZ_JACIEQ010000005.1"/>
</dbReference>